<comment type="caution">
    <text evidence="4">The sequence shown here is derived from an EMBL/GenBank/DDBJ whole genome shotgun (WGS) entry which is preliminary data.</text>
</comment>
<feature type="domain" description="BT4734-like N-terminal" evidence="3">
    <location>
        <begin position="25"/>
        <end position="145"/>
    </location>
</feature>
<dbReference type="AlphaFoldDB" id="A0A1Y4JW17"/>
<dbReference type="InterPro" id="IPR025048">
    <property type="entry name" value="DUF3987"/>
</dbReference>
<name>A0A1Y4JW17_9BACE</name>
<dbReference type="EMBL" id="NFKE01000001">
    <property type="protein sequence ID" value="OUP36727.1"/>
    <property type="molecule type" value="Genomic_DNA"/>
</dbReference>
<evidence type="ECO:0000313" key="5">
    <source>
        <dbReference type="Proteomes" id="UP000196587"/>
    </source>
</evidence>
<feature type="transmembrane region" description="Helical" evidence="2">
    <location>
        <begin position="422"/>
        <end position="440"/>
    </location>
</feature>
<gene>
    <name evidence="4" type="ORF">B5F24_00035</name>
</gene>
<dbReference type="InterPro" id="IPR014907">
    <property type="entry name" value="BT4734-like_N"/>
</dbReference>
<feature type="transmembrane region" description="Helical" evidence="2">
    <location>
        <begin position="452"/>
        <end position="475"/>
    </location>
</feature>
<dbReference type="Proteomes" id="UP000196587">
    <property type="component" value="Unassembled WGS sequence"/>
</dbReference>
<sequence length="840" mass="93430">MFKARVEEYMRLAALPGHEAEAQAVKDRMPCIVPAGVCSGGHAVKNLVRHSGLLQIDMDHTGTRTAEVCGLLRQLPYVVVAHMSFSHNGVRAFALVAAGDVERNYERLYAAVGEAVSRHAGHDYDSKCKILTQPSFYSWDADAYYNPGAETFRMQWGEEMTGPEREVVEKEIAGNGNAGNGNVGNRSSGTGTRTSETRTGTTAGTDTAGTDTTGVANTGTGTNADTTDAGTAAASASVSASAPNTVSNTASNTTSNTASNSATPSTPDAAPGFLTQFLNDFEHRNPFRRGERNYLALKLGRVARSKGFSKEELEEITRIFTRRYSATDFTAEDIRQRINAGYQFIESLPQKTEEHNRVQNRGQVLYDPSEPPDEALEDADLLEKNNELRASSPYIPDSVYDGLPALLKECVKYSGDLRERDIVLLGCLSCCGALFPHVSFFYKNALYSPHFYLALIAAAGAGKGVLAFIISLLDATQEHYDDERRQQKKAFEKAQADWDNELHQAQREHRSPDTDKKPEEPKGKYLKTSATTSKSRLLEQLATNGELGCHMASTEINTLISSLTQDYGKYEDILCKAAHHEEISQSYKADGDPIVVPHPHLALAISGTQEQFINFFHSHENGLYSRFLIYTRQLSLHWETCSPGEGRVDLRAHFRALGQKLFDMHKLLLDSPTLVTFTSEQWERHTQQFSLWLKSALVEGREYPSSIVFRHGLLAMRLASILTIFRKWDDYRYAKEYACTDADFNAAMQIVATILEHSLLLGTTLPDTGRQPVLMRHFHQFDQILADLPRSFSYSDFTFAAQNLGISLSTAKRILKKGLEQELIVKQGDKYRKRNKRRGK</sequence>
<feature type="compositionally biased region" description="Low complexity" evidence="1">
    <location>
        <begin position="183"/>
        <end position="270"/>
    </location>
</feature>
<keyword evidence="2" id="KW-0472">Membrane</keyword>
<keyword evidence="2" id="KW-1133">Transmembrane helix</keyword>
<feature type="region of interest" description="Disordered" evidence="1">
    <location>
        <begin position="172"/>
        <end position="270"/>
    </location>
</feature>
<feature type="region of interest" description="Disordered" evidence="1">
    <location>
        <begin position="503"/>
        <end position="530"/>
    </location>
</feature>
<evidence type="ECO:0000313" key="4">
    <source>
        <dbReference type="EMBL" id="OUP36727.1"/>
    </source>
</evidence>
<feature type="compositionally biased region" description="Basic and acidic residues" evidence="1">
    <location>
        <begin position="503"/>
        <end position="523"/>
    </location>
</feature>
<protein>
    <submittedName>
        <fullName evidence="4">VirE protein</fullName>
    </submittedName>
</protein>
<accession>A0A1Y4JW17</accession>
<keyword evidence="2" id="KW-0812">Transmembrane</keyword>
<dbReference type="Pfam" id="PF13148">
    <property type="entry name" value="DUF3987"/>
    <property type="match status" value="1"/>
</dbReference>
<proteinExistence type="predicted"/>
<organism evidence="4 5">
    <name type="scientific">Bacteroides clarus</name>
    <dbReference type="NCBI Taxonomy" id="626929"/>
    <lineage>
        <taxon>Bacteria</taxon>
        <taxon>Pseudomonadati</taxon>
        <taxon>Bacteroidota</taxon>
        <taxon>Bacteroidia</taxon>
        <taxon>Bacteroidales</taxon>
        <taxon>Bacteroidaceae</taxon>
        <taxon>Bacteroides</taxon>
    </lineage>
</organism>
<evidence type="ECO:0000256" key="2">
    <source>
        <dbReference type="SAM" id="Phobius"/>
    </source>
</evidence>
<evidence type="ECO:0000256" key="1">
    <source>
        <dbReference type="SAM" id="MobiDB-lite"/>
    </source>
</evidence>
<feature type="region of interest" description="Disordered" evidence="1">
    <location>
        <begin position="352"/>
        <end position="373"/>
    </location>
</feature>
<dbReference type="Pfam" id="PF08800">
    <property type="entry name" value="BT4734-like_N"/>
    <property type="match status" value="1"/>
</dbReference>
<reference evidence="5" key="1">
    <citation type="submission" date="2017-04" db="EMBL/GenBank/DDBJ databases">
        <title>Function of individual gut microbiota members based on whole genome sequencing of pure cultures obtained from chicken caecum.</title>
        <authorList>
            <person name="Medvecky M."/>
            <person name="Cejkova D."/>
            <person name="Polansky O."/>
            <person name="Karasova D."/>
            <person name="Kubasova T."/>
            <person name="Cizek A."/>
            <person name="Rychlik I."/>
        </authorList>
    </citation>
    <scope>NUCLEOTIDE SEQUENCE [LARGE SCALE GENOMIC DNA]</scope>
    <source>
        <strain evidence="5">An189</strain>
    </source>
</reference>
<evidence type="ECO:0000259" key="3">
    <source>
        <dbReference type="Pfam" id="PF08800"/>
    </source>
</evidence>